<sequence length="118" mass="12395">MLPVKNSKLRKRRKVGGSAMPSPGVCATLPWAVAERAAGAFPFSVAGAADAHLCHLPLGSDHEHVPEIEIKLEFSDEEEEGHEGGTLGFMAACGEGSHEKRKAELAPRGAGSQPRVTA</sequence>
<protein>
    <submittedName>
        <fullName evidence="2">Uncharacterized protein</fullName>
    </submittedName>
</protein>
<proteinExistence type="predicted"/>
<name>A0A8T1RWG3_CHESE</name>
<evidence type="ECO:0000256" key="1">
    <source>
        <dbReference type="SAM" id="MobiDB-lite"/>
    </source>
</evidence>
<organism evidence="2 3">
    <name type="scientific">Chelydra serpentina</name>
    <name type="common">Snapping turtle</name>
    <name type="synonym">Testudo serpentina</name>
    <dbReference type="NCBI Taxonomy" id="8475"/>
    <lineage>
        <taxon>Eukaryota</taxon>
        <taxon>Metazoa</taxon>
        <taxon>Chordata</taxon>
        <taxon>Craniata</taxon>
        <taxon>Vertebrata</taxon>
        <taxon>Euteleostomi</taxon>
        <taxon>Archelosauria</taxon>
        <taxon>Testudinata</taxon>
        <taxon>Testudines</taxon>
        <taxon>Cryptodira</taxon>
        <taxon>Durocryptodira</taxon>
        <taxon>Americhelydia</taxon>
        <taxon>Chelydroidea</taxon>
        <taxon>Chelydridae</taxon>
        <taxon>Chelydra</taxon>
    </lineage>
</organism>
<dbReference type="AlphaFoldDB" id="A0A8T1RWG3"/>
<feature type="non-terminal residue" evidence="2">
    <location>
        <position position="118"/>
    </location>
</feature>
<dbReference type="Proteomes" id="UP000765507">
    <property type="component" value="Unassembled WGS sequence"/>
</dbReference>
<reference evidence="2 3" key="1">
    <citation type="journal article" date="2020" name="G3 (Bethesda)">
        <title>Draft Genome of the Common Snapping Turtle, Chelydra serpentina, a Model for Phenotypic Plasticity in Reptiles.</title>
        <authorList>
            <person name="Das D."/>
            <person name="Singh S.K."/>
            <person name="Bierstedt J."/>
            <person name="Erickson A."/>
            <person name="Galli G.L.J."/>
            <person name="Crossley D.A. 2nd"/>
            <person name="Rhen T."/>
        </authorList>
    </citation>
    <scope>NUCLEOTIDE SEQUENCE [LARGE SCALE GENOMIC DNA]</scope>
    <source>
        <strain evidence="2">KW</strain>
    </source>
</reference>
<evidence type="ECO:0000313" key="2">
    <source>
        <dbReference type="EMBL" id="KAG6921222.1"/>
    </source>
</evidence>
<dbReference type="EMBL" id="JAHGAV010002424">
    <property type="protein sequence ID" value="KAG6921222.1"/>
    <property type="molecule type" value="Genomic_DNA"/>
</dbReference>
<feature type="region of interest" description="Disordered" evidence="1">
    <location>
        <begin position="1"/>
        <end position="21"/>
    </location>
</feature>
<evidence type="ECO:0000313" key="3">
    <source>
        <dbReference type="Proteomes" id="UP000765507"/>
    </source>
</evidence>
<feature type="region of interest" description="Disordered" evidence="1">
    <location>
        <begin position="98"/>
        <end position="118"/>
    </location>
</feature>
<gene>
    <name evidence="2" type="ORF">G0U57_009292</name>
</gene>
<accession>A0A8T1RWG3</accession>
<comment type="caution">
    <text evidence="2">The sequence shown here is derived from an EMBL/GenBank/DDBJ whole genome shotgun (WGS) entry which is preliminary data.</text>
</comment>
<keyword evidence="3" id="KW-1185">Reference proteome</keyword>